<evidence type="ECO:0000313" key="1">
    <source>
        <dbReference type="EMBL" id="SFW19701.1"/>
    </source>
</evidence>
<dbReference type="Proteomes" id="UP000182248">
    <property type="component" value="Unassembled WGS sequence"/>
</dbReference>
<dbReference type="EMBL" id="FPJE01000002">
    <property type="protein sequence ID" value="SFW19701.1"/>
    <property type="molecule type" value="Genomic_DNA"/>
</dbReference>
<name>A0A1K1M995_9FLAO</name>
<keyword evidence="2" id="KW-1185">Reference proteome</keyword>
<accession>A0A1K1M995</accession>
<gene>
    <name evidence="1" type="ORF">SAMN02927921_00490</name>
</gene>
<proteinExistence type="predicted"/>
<reference evidence="1 2" key="1">
    <citation type="submission" date="2016-11" db="EMBL/GenBank/DDBJ databases">
        <authorList>
            <person name="Jaros S."/>
            <person name="Januszkiewicz K."/>
            <person name="Wedrychowicz H."/>
        </authorList>
    </citation>
    <scope>NUCLEOTIDE SEQUENCE [LARGE SCALE GENOMIC DNA]</scope>
    <source>
        <strain evidence="1 2">CGMCC 1.12145</strain>
    </source>
</reference>
<evidence type="ECO:0000313" key="2">
    <source>
        <dbReference type="Proteomes" id="UP000182248"/>
    </source>
</evidence>
<protein>
    <submittedName>
        <fullName evidence="1">Uncharacterized protein</fullName>
    </submittedName>
</protein>
<organism evidence="1 2">
    <name type="scientific">Sinomicrobium oceani</name>
    <dbReference type="NCBI Taxonomy" id="1150368"/>
    <lineage>
        <taxon>Bacteria</taxon>
        <taxon>Pseudomonadati</taxon>
        <taxon>Bacteroidota</taxon>
        <taxon>Flavobacteriia</taxon>
        <taxon>Flavobacteriales</taxon>
        <taxon>Flavobacteriaceae</taxon>
        <taxon>Sinomicrobium</taxon>
    </lineage>
</organism>
<dbReference type="AlphaFoldDB" id="A0A1K1M995"/>
<sequence length="52" mass="6151">MTKFGKMNTPTFLIRSDSGAAYCNHFISSRSWRFWRFGKTTYHPLKIEHPSL</sequence>